<gene>
    <name evidence="1" type="ORF">ACOLOM_LOCUS5963</name>
</gene>
<keyword evidence="2" id="KW-1185">Reference proteome</keyword>
<proteinExistence type="predicted"/>
<evidence type="ECO:0000313" key="2">
    <source>
        <dbReference type="Proteomes" id="UP000789525"/>
    </source>
</evidence>
<name>A0ACA9MG02_9GLOM</name>
<evidence type="ECO:0000313" key="1">
    <source>
        <dbReference type="EMBL" id="CAG8580771.1"/>
    </source>
</evidence>
<sequence>MMTHALCSGNKLIGVQILQNFLGATPSETLHVGDQVNELVDEEFLSTGNDFATRHQCCTLWIVNPEETHDVLIELVSLLSQNNT</sequence>
<dbReference type="Proteomes" id="UP000789525">
    <property type="component" value="Unassembled WGS sequence"/>
</dbReference>
<comment type="caution">
    <text evidence="1">The sequence shown here is derived from an EMBL/GenBank/DDBJ whole genome shotgun (WGS) entry which is preliminary data.</text>
</comment>
<protein>
    <submittedName>
        <fullName evidence="1">6145_t:CDS:1</fullName>
    </submittedName>
</protein>
<accession>A0ACA9MG02</accession>
<organism evidence="1 2">
    <name type="scientific">Acaulospora colombiana</name>
    <dbReference type="NCBI Taxonomy" id="27376"/>
    <lineage>
        <taxon>Eukaryota</taxon>
        <taxon>Fungi</taxon>
        <taxon>Fungi incertae sedis</taxon>
        <taxon>Mucoromycota</taxon>
        <taxon>Glomeromycotina</taxon>
        <taxon>Glomeromycetes</taxon>
        <taxon>Diversisporales</taxon>
        <taxon>Acaulosporaceae</taxon>
        <taxon>Acaulospora</taxon>
    </lineage>
</organism>
<dbReference type="EMBL" id="CAJVPT010011641">
    <property type="protein sequence ID" value="CAG8580771.1"/>
    <property type="molecule type" value="Genomic_DNA"/>
</dbReference>
<reference evidence="1" key="1">
    <citation type="submission" date="2021-06" db="EMBL/GenBank/DDBJ databases">
        <authorList>
            <person name="Kallberg Y."/>
            <person name="Tangrot J."/>
            <person name="Rosling A."/>
        </authorList>
    </citation>
    <scope>NUCLEOTIDE SEQUENCE</scope>
    <source>
        <strain evidence="1">CL356</strain>
    </source>
</reference>